<accession>A0A1Z3HIA7</accession>
<proteinExistence type="predicted"/>
<protein>
    <submittedName>
        <fullName evidence="2">Uncharacterized protein</fullName>
    </submittedName>
</protein>
<evidence type="ECO:0000313" key="2">
    <source>
        <dbReference type="EMBL" id="ASC70021.1"/>
    </source>
</evidence>
<dbReference type="Proteomes" id="UP000191901">
    <property type="component" value="Chromosome"/>
</dbReference>
<evidence type="ECO:0000313" key="3">
    <source>
        <dbReference type="Proteomes" id="UP000191901"/>
    </source>
</evidence>
<gene>
    <name evidence="2" type="ORF">XM38_009510</name>
</gene>
<dbReference type="KEGG" id="hhg:XM38_009510"/>
<feature type="region of interest" description="Disordered" evidence="1">
    <location>
        <begin position="1"/>
        <end position="30"/>
    </location>
</feature>
<dbReference type="EMBL" id="CP021983">
    <property type="protein sequence ID" value="ASC70021.1"/>
    <property type="molecule type" value="Genomic_DNA"/>
</dbReference>
<organism evidence="2 3">
    <name type="scientific">Halomicronema hongdechloris C2206</name>
    <dbReference type="NCBI Taxonomy" id="1641165"/>
    <lineage>
        <taxon>Bacteria</taxon>
        <taxon>Bacillati</taxon>
        <taxon>Cyanobacteriota</taxon>
        <taxon>Cyanophyceae</taxon>
        <taxon>Nodosilineales</taxon>
        <taxon>Nodosilineaceae</taxon>
        <taxon>Halomicronema</taxon>
    </lineage>
</organism>
<keyword evidence="3" id="KW-1185">Reference proteome</keyword>
<dbReference type="AlphaFoldDB" id="A0A1Z3HIA7"/>
<reference evidence="2 3" key="1">
    <citation type="journal article" date="2016" name="Biochim. Biophys. Acta">
        <title>Characterization of red-shifted phycobilisomes isolated from the chlorophyll f-containing cyanobacterium Halomicronema hongdechloris.</title>
        <authorList>
            <person name="Li Y."/>
            <person name="Lin Y."/>
            <person name="Garvey C.J."/>
            <person name="Birch D."/>
            <person name="Corkery R.W."/>
            <person name="Loughlin P.C."/>
            <person name="Scheer H."/>
            <person name="Willows R.D."/>
            <person name="Chen M."/>
        </authorList>
    </citation>
    <scope>NUCLEOTIDE SEQUENCE [LARGE SCALE GENOMIC DNA]</scope>
    <source>
        <strain evidence="2 3">C2206</strain>
    </source>
</reference>
<sequence length="68" mass="7380">MGRPLCGLEGLESLGRPDSGLDQPRQAVSGEQSLGVVDKRCCLHVYQVQRRPLGWFLRHSYGGALGDG</sequence>
<evidence type="ECO:0000256" key="1">
    <source>
        <dbReference type="SAM" id="MobiDB-lite"/>
    </source>
</evidence>
<name>A0A1Z3HIA7_9CYAN</name>